<dbReference type="Pfam" id="PF13439">
    <property type="entry name" value="Glyco_transf_4"/>
    <property type="match status" value="1"/>
</dbReference>
<sequence length="767" mass="86446">MSPSGEKVVLVGNHPPRQCGIATFTRDLREALSEARPQRELPVVALTDPGQNYDYPDEVRFEIHQDEARDYEDAGRFISLTGAGVISVQHEFGIFGGHAGEELLRLLSATETPVVSTLHTVLAEPDDHQRRVFRKLIERSARLVVMSRKGREILRDVWGVEDWKIAEIPHGIPDLPFVDPSFHHERFGLIGRKVILTFGLISPGKGIEDGIRAMAEVVKTHPEVCYVIVGATHPALIRECGEEYREELEALVQELGLEGNVRFENRYVDFDELQEWIGAADIYLTPYLNSAQITSGTLAYCYGSGKAVVSTPYWHAEELLGSGNGRLVGFRDPEGIAKAIRELLDDPASCLMMRKRAFLEGREMIWSRVAERYHALFDEVASEGSPVAASVVRPSSASPRSEEPALEWNFDHVLRMTDSTGMFQHARYALPWFDHGYCTDDNARALILCTQLEDEESFVSELDRVRTAAAAFLDAAFDRERKRFRNFMSFDRRWMEESGSEDSHGRAVWSLGVTSAKTRSKALRGWAIDVFDAAFPTLVDFTSPRSWAFGLLGISDYLDTYPGDLKARRIAAELGAKLLDLYDRTADEDWRWFEDSVTYDNPRLPQAMMLAGEITDNARMKQVGLESLRWLMEHQQGSGGCFRAVGSPGYWERGGEPASYDQQPLEATAAVAACLVARRIENGRYWDKEAARAYEWFLGRNDLRTPLYDRETGGCHDGLQPSRLNRNQGAESTLAFWMAHADMRRLRGIKEPAAETRSLKPFHHAYA</sequence>
<comment type="caution">
    <text evidence="2">The sequence shown here is derived from an EMBL/GenBank/DDBJ whole genome shotgun (WGS) entry which is preliminary data.</text>
</comment>
<name>A0ABW2L6S3_9BACT</name>
<dbReference type="InterPro" id="IPR028098">
    <property type="entry name" value="Glyco_trans_4-like_N"/>
</dbReference>
<keyword evidence="3" id="KW-1185">Reference proteome</keyword>
<dbReference type="CDD" id="cd03822">
    <property type="entry name" value="GT4_mannosyltransferase-like"/>
    <property type="match status" value="1"/>
</dbReference>
<organism evidence="2 3">
    <name type="scientific">Haloferula chungangensis</name>
    <dbReference type="NCBI Taxonomy" id="1048331"/>
    <lineage>
        <taxon>Bacteria</taxon>
        <taxon>Pseudomonadati</taxon>
        <taxon>Verrucomicrobiota</taxon>
        <taxon>Verrucomicrobiia</taxon>
        <taxon>Verrucomicrobiales</taxon>
        <taxon>Verrucomicrobiaceae</taxon>
        <taxon>Haloferula</taxon>
    </lineage>
</organism>
<reference evidence="3" key="1">
    <citation type="journal article" date="2019" name="Int. J. Syst. Evol. Microbiol.">
        <title>The Global Catalogue of Microorganisms (GCM) 10K type strain sequencing project: providing services to taxonomists for standard genome sequencing and annotation.</title>
        <authorList>
            <consortium name="The Broad Institute Genomics Platform"/>
            <consortium name="The Broad Institute Genome Sequencing Center for Infectious Disease"/>
            <person name="Wu L."/>
            <person name="Ma J."/>
        </authorList>
    </citation>
    <scope>NUCLEOTIDE SEQUENCE [LARGE SCALE GENOMIC DNA]</scope>
    <source>
        <strain evidence="3">CGMCC 4.1467</strain>
    </source>
</reference>
<dbReference type="Gene3D" id="3.40.50.2000">
    <property type="entry name" value="Glycogen Phosphorylase B"/>
    <property type="match status" value="2"/>
</dbReference>
<gene>
    <name evidence="2" type="ORF">ACFQY0_09165</name>
</gene>
<dbReference type="SUPFAM" id="SSF48208">
    <property type="entry name" value="Six-hairpin glycosidases"/>
    <property type="match status" value="2"/>
</dbReference>
<dbReference type="SUPFAM" id="SSF53756">
    <property type="entry name" value="UDP-Glycosyltransferase/glycogen phosphorylase"/>
    <property type="match status" value="1"/>
</dbReference>
<evidence type="ECO:0000259" key="1">
    <source>
        <dbReference type="Pfam" id="PF13439"/>
    </source>
</evidence>
<dbReference type="Pfam" id="PF13692">
    <property type="entry name" value="Glyco_trans_1_4"/>
    <property type="match status" value="1"/>
</dbReference>
<feature type="domain" description="Glycosyltransferase subfamily 4-like N-terminal" evidence="1">
    <location>
        <begin position="41"/>
        <end position="172"/>
    </location>
</feature>
<evidence type="ECO:0000313" key="2">
    <source>
        <dbReference type="EMBL" id="MFC7337343.1"/>
    </source>
</evidence>
<dbReference type="EMBL" id="JBHTBS010000004">
    <property type="protein sequence ID" value="MFC7337343.1"/>
    <property type="molecule type" value="Genomic_DNA"/>
</dbReference>
<accession>A0ABW2L6S3</accession>
<dbReference type="PANTHER" id="PTHR12526:SF572">
    <property type="entry name" value="BLL5144 PROTEIN"/>
    <property type="match status" value="1"/>
</dbReference>
<evidence type="ECO:0000313" key="3">
    <source>
        <dbReference type="Proteomes" id="UP001596472"/>
    </source>
</evidence>
<dbReference type="Proteomes" id="UP001596472">
    <property type="component" value="Unassembled WGS sequence"/>
</dbReference>
<protein>
    <submittedName>
        <fullName evidence="2">Glycosyltransferase family 4 protein</fullName>
    </submittedName>
</protein>
<dbReference type="RefSeq" id="WP_379711542.1">
    <property type="nucleotide sequence ID" value="NZ_JBHTBS010000004.1"/>
</dbReference>
<dbReference type="PANTHER" id="PTHR12526">
    <property type="entry name" value="GLYCOSYLTRANSFERASE"/>
    <property type="match status" value="1"/>
</dbReference>
<proteinExistence type="predicted"/>
<dbReference type="InterPro" id="IPR008928">
    <property type="entry name" value="6-hairpin_glycosidase_sf"/>
</dbReference>